<proteinExistence type="predicted"/>
<protein>
    <submittedName>
        <fullName evidence="3">Outer membrane beta-barrel protein</fullName>
    </submittedName>
</protein>
<organism evidence="3 4">
    <name type="scientific">Myroides odoratus</name>
    <name type="common">Flavobacterium odoratum</name>
    <dbReference type="NCBI Taxonomy" id="256"/>
    <lineage>
        <taxon>Bacteria</taxon>
        <taxon>Pseudomonadati</taxon>
        <taxon>Bacteroidota</taxon>
        <taxon>Flavobacteriia</taxon>
        <taxon>Flavobacteriales</taxon>
        <taxon>Flavobacteriaceae</taxon>
        <taxon>Myroides</taxon>
    </lineage>
</organism>
<dbReference type="InterPro" id="IPR045743">
    <property type="entry name" value="DUF6089"/>
</dbReference>
<dbReference type="Proteomes" id="UP000596202">
    <property type="component" value="Chromosome"/>
</dbReference>
<evidence type="ECO:0000256" key="1">
    <source>
        <dbReference type="SAM" id="SignalP"/>
    </source>
</evidence>
<sequence length="226" mass="25750">MKKALITFILLLTMPLAYAQIHEVGFGLGGTNYVGDIGSAQFINPKNIGYNVFYRWNKSPRHSYRLSFSQHKLTGNDLDASSESRKERGLRFDNTLQQLSLGIEFNFFEFDLHQENFAMTPYLYAGLSGIRYSDIYHRNKKMIKGDKKYNAAIPFAAGMKIRVNPQININAEVTATYTFTDNLDGSHPTSSSTKRYRFGKSGNDWFFYSGITISYTFGHNPCYCAD</sequence>
<name>A0A9Q6ZD50_MYROD</name>
<dbReference type="OrthoDB" id="654178at2"/>
<dbReference type="GeneID" id="93526298"/>
<dbReference type="RefSeq" id="WP_002989929.1">
    <property type="nucleotide sequence ID" value="NZ_CP068108.1"/>
</dbReference>
<dbReference type="EMBL" id="CP068108">
    <property type="protein sequence ID" value="QQU00471.1"/>
    <property type="molecule type" value="Genomic_DNA"/>
</dbReference>
<evidence type="ECO:0000313" key="3">
    <source>
        <dbReference type="EMBL" id="QQU00471.1"/>
    </source>
</evidence>
<feature type="chain" id="PRO_5040148665" evidence="1">
    <location>
        <begin position="20"/>
        <end position="226"/>
    </location>
</feature>
<dbReference type="SUPFAM" id="SSF56925">
    <property type="entry name" value="OMPA-like"/>
    <property type="match status" value="1"/>
</dbReference>
<gene>
    <name evidence="3" type="ORF">I6I88_01470</name>
</gene>
<evidence type="ECO:0000313" key="4">
    <source>
        <dbReference type="Proteomes" id="UP000596202"/>
    </source>
</evidence>
<feature type="domain" description="DUF6089" evidence="2">
    <location>
        <begin position="2"/>
        <end position="225"/>
    </location>
</feature>
<evidence type="ECO:0000259" key="2">
    <source>
        <dbReference type="Pfam" id="PF19573"/>
    </source>
</evidence>
<dbReference type="AlphaFoldDB" id="A0A9Q6ZD50"/>
<dbReference type="Gene3D" id="2.40.160.20">
    <property type="match status" value="1"/>
</dbReference>
<accession>A0A9Q6ZD50</accession>
<keyword evidence="1" id="KW-0732">Signal</keyword>
<dbReference type="Pfam" id="PF19573">
    <property type="entry name" value="DUF6089"/>
    <property type="match status" value="1"/>
</dbReference>
<reference evidence="3 4" key="1">
    <citation type="submission" date="2021-01" db="EMBL/GenBank/DDBJ databases">
        <title>FDA dAtabase for Regulatory Grade micrObial Sequences (FDA-ARGOS): Supporting development and validation of Infectious Disease Dx tests.</title>
        <authorList>
            <person name="Sproer C."/>
            <person name="Gronow S."/>
            <person name="Severitt S."/>
            <person name="Schroder I."/>
            <person name="Tallon L."/>
            <person name="Sadzewicz L."/>
            <person name="Zhao X."/>
            <person name="Boylan J."/>
            <person name="Ott S."/>
            <person name="Bowen H."/>
            <person name="Vavikolanu K."/>
            <person name="Mehta A."/>
            <person name="Aluvathingal J."/>
            <person name="Nadendla S."/>
            <person name="Lowell S."/>
            <person name="Myers T."/>
            <person name="Yan Y."/>
            <person name="Sichtig H."/>
        </authorList>
    </citation>
    <scope>NUCLEOTIDE SEQUENCE [LARGE SCALE GENOMIC DNA]</scope>
    <source>
        <strain evidence="3 4">FDAARGOS_1131</strain>
    </source>
</reference>
<dbReference type="InterPro" id="IPR011250">
    <property type="entry name" value="OMP/PagP_B-barrel"/>
</dbReference>
<feature type="signal peptide" evidence="1">
    <location>
        <begin position="1"/>
        <end position="19"/>
    </location>
</feature>